<keyword evidence="6" id="KW-0067">ATP-binding</keyword>
<dbReference type="SUPFAM" id="SSF52058">
    <property type="entry name" value="L domain-like"/>
    <property type="match status" value="1"/>
</dbReference>
<dbReference type="InterPro" id="IPR058922">
    <property type="entry name" value="WHD_DRP"/>
</dbReference>
<protein>
    <submittedName>
        <fullName evidence="11">Uncharacterized protein</fullName>
    </submittedName>
</protein>
<evidence type="ECO:0000313" key="11">
    <source>
        <dbReference type="EMBL" id="KAK2990704.1"/>
    </source>
</evidence>
<feature type="coiled-coil region" evidence="7">
    <location>
        <begin position="76"/>
        <end position="103"/>
    </location>
</feature>
<dbReference type="Gene3D" id="3.40.50.300">
    <property type="entry name" value="P-loop containing nucleotide triphosphate hydrolases"/>
    <property type="match status" value="1"/>
</dbReference>
<dbReference type="PANTHER" id="PTHR33463">
    <property type="entry name" value="NB-ARC DOMAIN-CONTAINING PROTEIN-RELATED"/>
    <property type="match status" value="1"/>
</dbReference>
<dbReference type="InterPro" id="IPR027417">
    <property type="entry name" value="P-loop_NTPase"/>
</dbReference>
<keyword evidence="5" id="KW-0611">Plant defense</keyword>
<keyword evidence="7" id="KW-0175">Coiled coil</keyword>
<accession>A0AA88UML8</accession>
<keyword evidence="4" id="KW-0547">Nucleotide-binding</keyword>
<evidence type="ECO:0000256" key="3">
    <source>
        <dbReference type="ARBA" id="ARBA00022737"/>
    </source>
</evidence>
<organism evidence="11 12">
    <name type="scientific">Escallonia rubra</name>
    <dbReference type="NCBI Taxonomy" id="112253"/>
    <lineage>
        <taxon>Eukaryota</taxon>
        <taxon>Viridiplantae</taxon>
        <taxon>Streptophyta</taxon>
        <taxon>Embryophyta</taxon>
        <taxon>Tracheophyta</taxon>
        <taxon>Spermatophyta</taxon>
        <taxon>Magnoliopsida</taxon>
        <taxon>eudicotyledons</taxon>
        <taxon>Gunneridae</taxon>
        <taxon>Pentapetalae</taxon>
        <taxon>asterids</taxon>
        <taxon>campanulids</taxon>
        <taxon>Escalloniales</taxon>
        <taxon>Escalloniaceae</taxon>
        <taxon>Escallonia</taxon>
    </lineage>
</organism>
<dbReference type="Gene3D" id="1.10.10.10">
    <property type="entry name" value="Winged helix-like DNA-binding domain superfamily/Winged helix DNA-binding domain"/>
    <property type="match status" value="1"/>
</dbReference>
<dbReference type="InterPro" id="IPR036388">
    <property type="entry name" value="WH-like_DNA-bd_sf"/>
</dbReference>
<feature type="domain" description="Disease resistance protein At4g27190-like leucine-rich repeats" evidence="9">
    <location>
        <begin position="869"/>
        <end position="988"/>
    </location>
</feature>
<sequence length="1027" mass="117633">MAATVIIPAGAAVVTDSVQAGTALRDPMEENIMKSKDLKEIYTALEKDMRTLIATKDDLHTEVQKNKRTEMPSKLHINWIRNFNELECEVEELKKKYETIIKKSKIFNYGSRRRLRKKMKTKYTEAHDLLDRAKRLEVFLVEKEPECVVKVDAPDIEAFPALQGPLERILDLLTKPNITGIRIVGAVGIGKTTVMQNLNNNEKVAEMFEIVIWVKVSTEDSKENLSTEDLQQTIVRRLKLDMGGINRVEDVADRIRVELEGKRYLLLLDDVKRDLDLRGIGIPQNENGSKIVLTTMLGHICSSMVNNNVKVEKLSPDEAWNMFQNVLNRSDLSDNPNVMGFMDLVVRWCDGLPLMIRMTASAFKERDTEKRWTDGYEGLKKWAPRGDDAMKEMYKSLSFCFEYLDDNQKNCFYYSALYPEDSNIYIDRLLDCWAAENLLGSDDDGEYMRVTGRNVLEHLISVSLVEESKPLEGKPPKYVKLHKVIRQVALDNLLKSTEHEYLVKASKALRKPPDVENWGKKRWISLVDNKLETLPDLPDCSSLSTLFLQKNSTLKIIPANFFENMEKLLVLDLHCTGITTLLLSLSWPKKLKVLYLNGCIGLVELPPEIGRLQDLEVLDIRRSGVKDLPDQIKGLSRLRRLLLSFTSSGDEEKKQAVEFNRNVISKISDLKELVIDVESLQHLWNGMLNAIIENVHSWTKLATFQLCFLDGVVDIIQVKDDTLKLCIPEEANLESFVRKLDDFDFFDFDSGIFQVSIGWRSPEFPIPKSWPYESYVKYCSGEGDHLGVSKLLAKAGALILVNHNDLKHLHSSCSPSGLNGIQGCLIESCNKITTIVDGNRTNESPILPNLGKLYIKNLLELESLWVGPVQQGSLGKLQTLVLSGCRKLTRIFSRGIIEQLTEIQHLEIEKCPEVQEIIIMEYENIGLGPRVLPRLVELILVDMPKLRSIWSDDSLEWPSLERLQVHGCPGLNKLPFSQHNAMKLRSIETEENWWQALQWRTQEVKERFQRRQTQEVNERFQLYHTDR</sequence>
<feature type="domain" description="NB-ARC" evidence="8">
    <location>
        <begin position="165"/>
        <end position="331"/>
    </location>
</feature>
<dbReference type="GO" id="GO:0043531">
    <property type="term" value="F:ADP binding"/>
    <property type="evidence" value="ECO:0007669"/>
    <property type="project" value="InterPro"/>
</dbReference>
<dbReference type="PRINTS" id="PR00364">
    <property type="entry name" value="DISEASERSIST"/>
</dbReference>
<evidence type="ECO:0000259" key="8">
    <source>
        <dbReference type="Pfam" id="PF00931"/>
    </source>
</evidence>
<dbReference type="InterPro" id="IPR002182">
    <property type="entry name" value="NB-ARC"/>
</dbReference>
<evidence type="ECO:0000256" key="4">
    <source>
        <dbReference type="ARBA" id="ARBA00022741"/>
    </source>
</evidence>
<dbReference type="GO" id="GO:0006952">
    <property type="term" value="P:defense response"/>
    <property type="evidence" value="ECO:0007669"/>
    <property type="project" value="UniProtKB-KW"/>
</dbReference>
<dbReference type="SUPFAM" id="SSF52540">
    <property type="entry name" value="P-loop containing nucleoside triphosphate hydrolases"/>
    <property type="match status" value="1"/>
</dbReference>
<comment type="caution">
    <text evidence="11">The sequence shown here is derived from an EMBL/GenBank/DDBJ whole genome shotgun (WGS) entry which is preliminary data.</text>
</comment>
<dbReference type="InterPro" id="IPR042197">
    <property type="entry name" value="Apaf_helical"/>
</dbReference>
<evidence type="ECO:0000256" key="5">
    <source>
        <dbReference type="ARBA" id="ARBA00022821"/>
    </source>
</evidence>
<name>A0AA88UML8_9ASTE</name>
<comment type="similarity">
    <text evidence="1">Belongs to the disease resistance NB-LRR family.</text>
</comment>
<evidence type="ECO:0000256" key="6">
    <source>
        <dbReference type="ARBA" id="ARBA00022840"/>
    </source>
</evidence>
<dbReference type="PANTHER" id="PTHR33463:SF209">
    <property type="entry name" value="DISEASE RESISTANCE PROTEIN RPS2-LIKE"/>
    <property type="match status" value="1"/>
</dbReference>
<evidence type="ECO:0000259" key="9">
    <source>
        <dbReference type="Pfam" id="PF23247"/>
    </source>
</evidence>
<evidence type="ECO:0000256" key="2">
    <source>
        <dbReference type="ARBA" id="ARBA00022614"/>
    </source>
</evidence>
<keyword evidence="12" id="KW-1185">Reference proteome</keyword>
<keyword evidence="3" id="KW-0677">Repeat</keyword>
<feature type="domain" description="Disease resistance protein winged helix" evidence="10">
    <location>
        <begin position="417"/>
        <end position="488"/>
    </location>
</feature>
<dbReference type="Gene3D" id="3.80.10.10">
    <property type="entry name" value="Ribonuclease Inhibitor"/>
    <property type="match status" value="2"/>
</dbReference>
<dbReference type="Proteomes" id="UP001187471">
    <property type="component" value="Unassembled WGS sequence"/>
</dbReference>
<evidence type="ECO:0000256" key="1">
    <source>
        <dbReference type="ARBA" id="ARBA00008894"/>
    </source>
</evidence>
<dbReference type="Pfam" id="PF00931">
    <property type="entry name" value="NB-ARC"/>
    <property type="match status" value="1"/>
</dbReference>
<dbReference type="Pfam" id="PF23247">
    <property type="entry name" value="LRR_RPS2"/>
    <property type="match status" value="1"/>
</dbReference>
<reference evidence="11" key="1">
    <citation type="submission" date="2022-12" db="EMBL/GenBank/DDBJ databases">
        <title>Draft genome assemblies for two species of Escallonia (Escalloniales).</title>
        <authorList>
            <person name="Chanderbali A."/>
            <person name="Dervinis C."/>
            <person name="Anghel I."/>
            <person name="Soltis D."/>
            <person name="Soltis P."/>
            <person name="Zapata F."/>
        </authorList>
    </citation>
    <scope>NUCLEOTIDE SEQUENCE</scope>
    <source>
        <strain evidence="11">UCBG92.1500</strain>
        <tissue evidence="11">Leaf</tissue>
    </source>
</reference>
<dbReference type="Pfam" id="PF23559">
    <property type="entry name" value="WHD_DRP"/>
    <property type="match status" value="1"/>
</dbReference>
<dbReference type="EMBL" id="JAVXUO010000626">
    <property type="protein sequence ID" value="KAK2990704.1"/>
    <property type="molecule type" value="Genomic_DNA"/>
</dbReference>
<dbReference type="InterPro" id="IPR032675">
    <property type="entry name" value="LRR_dom_sf"/>
</dbReference>
<evidence type="ECO:0000256" key="7">
    <source>
        <dbReference type="SAM" id="Coils"/>
    </source>
</evidence>
<evidence type="ECO:0000259" key="10">
    <source>
        <dbReference type="Pfam" id="PF23559"/>
    </source>
</evidence>
<gene>
    <name evidence="11" type="ORF">RJ640_012517</name>
</gene>
<proteinExistence type="inferred from homology"/>
<evidence type="ECO:0000313" key="12">
    <source>
        <dbReference type="Proteomes" id="UP001187471"/>
    </source>
</evidence>
<dbReference type="InterPro" id="IPR050905">
    <property type="entry name" value="Plant_NBS-LRR"/>
</dbReference>
<keyword evidence="2" id="KW-0433">Leucine-rich repeat</keyword>
<dbReference type="InterPro" id="IPR057135">
    <property type="entry name" value="At4g27190-like_LRR"/>
</dbReference>
<dbReference type="AlphaFoldDB" id="A0AA88UML8"/>
<dbReference type="Gene3D" id="1.10.8.430">
    <property type="entry name" value="Helical domain of apoptotic protease-activating factors"/>
    <property type="match status" value="1"/>
</dbReference>
<dbReference type="GO" id="GO:0005524">
    <property type="term" value="F:ATP binding"/>
    <property type="evidence" value="ECO:0007669"/>
    <property type="project" value="UniProtKB-KW"/>
</dbReference>